<evidence type="ECO:0000256" key="7">
    <source>
        <dbReference type="SAM" id="MobiDB-lite"/>
    </source>
</evidence>
<feature type="region of interest" description="Disordered" evidence="7">
    <location>
        <begin position="646"/>
        <end position="667"/>
    </location>
</feature>
<dbReference type="InterPro" id="IPR005821">
    <property type="entry name" value="Ion_trans_dom"/>
</dbReference>
<dbReference type="InterPro" id="IPR018488">
    <property type="entry name" value="cNMP-bd_CS"/>
</dbReference>
<evidence type="ECO:0000256" key="3">
    <source>
        <dbReference type="ARBA" id="ARBA00022692"/>
    </source>
</evidence>
<dbReference type="GO" id="GO:0005249">
    <property type="term" value="F:voltage-gated potassium channel activity"/>
    <property type="evidence" value="ECO:0007669"/>
    <property type="project" value="TreeGrafter"/>
</dbReference>
<dbReference type="CDD" id="cd00038">
    <property type="entry name" value="CAP_ED"/>
    <property type="match status" value="1"/>
</dbReference>
<dbReference type="InterPro" id="IPR014710">
    <property type="entry name" value="RmlC-like_jellyroll"/>
</dbReference>
<dbReference type="GO" id="GO:0035725">
    <property type="term" value="P:sodium ion transmembrane transport"/>
    <property type="evidence" value="ECO:0007669"/>
    <property type="project" value="TreeGrafter"/>
</dbReference>
<dbReference type="PROSITE" id="PS00888">
    <property type="entry name" value="CNMP_BINDING_1"/>
    <property type="match status" value="1"/>
</dbReference>
<dbReference type="InterPro" id="IPR018490">
    <property type="entry name" value="cNMP-bd_dom_sf"/>
</dbReference>
<keyword evidence="3" id="KW-0812">Transmembrane</keyword>
<keyword evidence="5" id="KW-0406">Ion transport</keyword>
<dbReference type="Pfam" id="PF00520">
    <property type="entry name" value="Ion_trans"/>
    <property type="match status" value="1"/>
</dbReference>
<sequence length="843" mass="96091">METVELPTLSLQRSTSAVQSPSASSADEPLSPADTVEPSPKPESPPNSPLAIKLAQGKADHAASKKNKEEPPIASFPVALDGPQADAGGRVTLPGIESLVFKKLFGTAASDMVEEDIPAKLAKYVVHPTSVLRRNWDSVAFCLVVYTVIVLPVRTAFFWEKMGEQSEESQQLHWDFWLGMDVTMDLFFCCDILLNFFTGYYTEPDEVLVMDPKDIWFHYIRGWFVIDVFASVPLDLLLTGNHSVLWRLPRILKALRLSRLLRLLRFSRILRYGRRLPFFQKMKLSTFTLRICKLFVCELTFSHWNACIQWLVVAIEEFPKDSWVEIMGLRGSPRFEQYSWAFFRALSHMLCIGYGQEPPLSLSEAWTINVSMMCGASLFAVFVGIITTLLIQIDTSTALYNSKIEMVNQYMAHRRLPLELRDRIRASYDARWKSQRVFEEHSILHELPISLRTEVCMFNCQDLLESVPFFNECEAGLVSTVVTLLEPLVVLTGDVMIRTGETAREMYFIRLGEVSISLDDQVITYLSQGSYFGEIALLLTSHRVADVAATKNCELYSLKRDDFSHVFKNFPEAHKAINKIAQHRHESLKWHVKSHPKSGMGQAIKKRTSVLFQLENLENRVEEEKAKREVQAKRERAQQMRMRKKQMRQDAAAGAGFTKSRRPSFSRHVKSSLQQVSSFASAMTKGKADDPARALDKYRVISRTRSRRSSDPHIRVPAFSAGEGMQTDRGTDSQGIVERPGSYPNVYARAMSEDSRGRSMSERECGQWHEHFWLRDMELQLDAVKFQRRFLCKSVEKMRLGIAPDVKRMDGASIRSPSGTSFVNHEIEGAMWMRCESYVPIVV</sequence>
<feature type="region of interest" description="Disordered" evidence="7">
    <location>
        <begin position="1"/>
        <end position="81"/>
    </location>
</feature>
<dbReference type="InterPro" id="IPR051413">
    <property type="entry name" value="K/Na_HCN_channel"/>
</dbReference>
<dbReference type="Proteomes" id="UP001190700">
    <property type="component" value="Unassembled WGS sequence"/>
</dbReference>
<evidence type="ECO:0000256" key="6">
    <source>
        <dbReference type="ARBA" id="ARBA00023136"/>
    </source>
</evidence>
<keyword evidence="4" id="KW-1133">Transmembrane helix</keyword>
<evidence type="ECO:0000256" key="5">
    <source>
        <dbReference type="ARBA" id="ARBA00023065"/>
    </source>
</evidence>
<dbReference type="Gene3D" id="1.10.287.630">
    <property type="entry name" value="Helix hairpin bin"/>
    <property type="match status" value="1"/>
</dbReference>
<dbReference type="InterPro" id="IPR000595">
    <property type="entry name" value="cNMP-bd_dom"/>
</dbReference>
<evidence type="ECO:0000313" key="9">
    <source>
        <dbReference type="EMBL" id="KAK3249979.1"/>
    </source>
</evidence>
<evidence type="ECO:0000313" key="10">
    <source>
        <dbReference type="Proteomes" id="UP001190700"/>
    </source>
</evidence>
<dbReference type="Pfam" id="PF00027">
    <property type="entry name" value="cNMP_binding"/>
    <property type="match status" value="1"/>
</dbReference>
<name>A0AAE0C938_9CHLO</name>
<dbReference type="SUPFAM" id="SSF51206">
    <property type="entry name" value="cAMP-binding domain-like"/>
    <property type="match status" value="1"/>
</dbReference>
<dbReference type="Gene3D" id="2.60.120.10">
    <property type="entry name" value="Jelly Rolls"/>
    <property type="match status" value="1"/>
</dbReference>
<dbReference type="SUPFAM" id="SSF81324">
    <property type="entry name" value="Voltage-gated potassium channels"/>
    <property type="match status" value="1"/>
</dbReference>
<feature type="domain" description="Cyclic nucleotide-binding" evidence="8">
    <location>
        <begin position="469"/>
        <end position="567"/>
    </location>
</feature>
<dbReference type="PANTHER" id="PTHR45689:SF5">
    <property type="entry name" value="I[[H]] CHANNEL, ISOFORM E"/>
    <property type="match status" value="1"/>
</dbReference>
<dbReference type="GO" id="GO:0098855">
    <property type="term" value="C:HCN channel complex"/>
    <property type="evidence" value="ECO:0007669"/>
    <property type="project" value="TreeGrafter"/>
</dbReference>
<feature type="compositionally biased region" description="Pro residues" evidence="7">
    <location>
        <begin position="39"/>
        <end position="48"/>
    </location>
</feature>
<keyword evidence="2" id="KW-0813">Transport</keyword>
<feature type="compositionally biased region" description="Basic and acidic residues" evidence="7">
    <location>
        <begin position="58"/>
        <end position="71"/>
    </location>
</feature>
<organism evidence="9 10">
    <name type="scientific">Cymbomonas tetramitiformis</name>
    <dbReference type="NCBI Taxonomy" id="36881"/>
    <lineage>
        <taxon>Eukaryota</taxon>
        <taxon>Viridiplantae</taxon>
        <taxon>Chlorophyta</taxon>
        <taxon>Pyramimonadophyceae</taxon>
        <taxon>Pyramimonadales</taxon>
        <taxon>Pyramimonadaceae</taxon>
        <taxon>Cymbomonas</taxon>
    </lineage>
</organism>
<comment type="subcellular location">
    <subcellularLocation>
        <location evidence="1">Membrane</location>
        <topology evidence="1">Multi-pass membrane protein</topology>
    </subcellularLocation>
</comment>
<protein>
    <recommendedName>
        <fullName evidence="8">Cyclic nucleotide-binding domain-containing protein</fullName>
    </recommendedName>
</protein>
<dbReference type="GO" id="GO:0003254">
    <property type="term" value="P:regulation of membrane depolarization"/>
    <property type="evidence" value="ECO:0007669"/>
    <property type="project" value="TreeGrafter"/>
</dbReference>
<dbReference type="SMART" id="SM00100">
    <property type="entry name" value="cNMP"/>
    <property type="match status" value="1"/>
</dbReference>
<dbReference type="PANTHER" id="PTHR45689">
    <property type="entry name" value="I[[H]] CHANNEL, ISOFORM E"/>
    <property type="match status" value="1"/>
</dbReference>
<dbReference type="PROSITE" id="PS50042">
    <property type="entry name" value="CNMP_BINDING_3"/>
    <property type="match status" value="1"/>
</dbReference>
<feature type="compositionally biased region" description="Low complexity" evidence="7">
    <location>
        <begin position="14"/>
        <end position="26"/>
    </location>
</feature>
<dbReference type="Gene3D" id="1.10.287.70">
    <property type="match status" value="1"/>
</dbReference>
<keyword evidence="6" id="KW-0472">Membrane</keyword>
<reference evidence="9 10" key="1">
    <citation type="journal article" date="2015" name="Genome Biol. Evol.">
        <title>Comparative Genomics of a Bacterivorous Green Alga Reveals Evolutionary Causalities and Consequences of Phago-Mixotrophic Mode of Nutrition.</title>
        <authorList>
            <person name="Burns J.A."/>
            <person name="Paasch A."/>
            <person name="Narechania A."/>
            <person name="Kim E."/>
        </authorList>
    </citation>
    <scope>NUCLEOTIDE SEQUENCE [LARGE SCALE GENOMIC DNA]</scope>
    <source>
        <strain evidence="9 10">PLY_AMNH</strain>
    </source>
</reference>
<evidence type="ECO:0000256" key="4">
    <source>
        <dbReference type="ARBA" id="ARBA00022989"/>
    </source>
</evidence>
<accession>A0AAE0C938</accession>
<gene>
    <name evidence="9" type="ORF">CYMTET_40621</name>
</gene>
<dbReference type="EMBL" id="LGRX02026982">
    <property type="protein sequence ID" value="KAK3249979.1"/>
    <property type="molecule type" value="Genomic_DNA"/>
</dbReference>
<dbReference type="AlphaFoldDB" id="A0AAE0C938"/>
<comment type="caution">
    <text evidence="9">The sequence shown here is derived from an EMBL/GenBank/DDBJ whole genome shotgun (WGS) entry which is preliminary data.</text>
</comment>
<evidence type="ECO:0000256" key="1">
    <source>
        <dbReference type="ARBA" id="ARBA00004141"/>
    </source>
</evidence>
<evidence type="ECO:0000259" key="8">
    <source>
        <dbReference type="PROSITE" id="PS50042"/>
    </source>
</evidence>
<proteinExistence type="predicted"/>
<evidence type="ECO:0000256" key="2">
    <source>
        <dbReference type="ARBA" id="ARBA00022448"/>
    </source>
</evidence>
<keyword evidence="10" id="KW-1185">Reference proteome</keyword>